<evidence type="ECO:0000256" key="5">
    <source>
        <dbReference type="SAM" id="Phobius"/>
    </source>
</evidence>
<reference evidence="6" key="1">
    <citation type="submission" date="2022-09" db="EMBL/GenBank/DDBJ databases">
        <title>Diverse halophilic archaea isolated from saline environments.</title>
        <authorList>
            <person name="Cui H.-L."/>
        </authorList>
    </citation>
    <scope>NUCLEOTIDE SEQUENCE</scope>
    <source>
        <strain evidence="6">ZS-35-S2</strain>
    </source>
</reference>
<evidence type="ECO:0000313" key="7">
    <source>
        <dbReference type="Proteomes" id="UP001057580"/>
    </source>
</evidence>
<dbReference type="Pfam" id="PF07681">
    <property type="entry name" value="DoxX"/>
    <property type="match status" value="1"/>
</dbReference>
<gene>
    <name evidence="6" type="ORF">N0B31_06235</name>
</gene>
<keyword evidence="7" id="KW-1185">Reference proteome</keyword>
<feature type="transmembrane region" description="Helical" evidence="5">
    <location>
        <begin position="78"/>
        <end position="96"/>
    </location>
</feature>
<evidence type="ECO:0000256" key="2">
    <source>
        <dbReference type="ARBA" id="ARBA00022692"/>
    </source>
</evidence>
<dbReference type="GO" id="GO:0016020">
    <property type="term" value="C:membrane"/>
    <property type="evidence" value="ECO:0007669"/>
    <property type="project" value="UniProtKB-SubCell"/>
</dbReference>
<comment type="subcellular location">
    <subcellularLocation>
        <location evidence="1">Membrane</location>
        <topology evidence="1">Multi-pass membrane protein</topology>
    </subcellularLocation>
</comment>
<keyword evidence="3 5" id="KW-1133">Transmembrane helix</keyword>
<evidence type="ECO:0000256" key="1">
    <source>
        <dbReference type="ARBA" id="ARBA00004141"/>
    </source>
</evidence>
<dbReference type="EMBL" id="CP104003">
    <property type="protein sequence ID" value="UWM55878.1"/>
    <property type="molecule type" value="Genomic_DNA"/>
</dbReference>
<proteinExistence type="predicted"/>
<name>A0A9E7UC33_9EURY</name>
<feature type="transmembrane region" description="Helical" evidence="5">
    <location>
        <begin position="20"/>
        <end position="41"/>
    </location>
</feature>
<dbReference type="Proteomes" id="UP001057580">
    <property type="component" value="Chromosome"/>
</dbReference>
<dbReference type="RefSeq" id="WP_260594989.1">
    <property type="nucleotide sequence ID" value="NZ_CP104003.1"/>
</dbReference>
<keyword evidence="4 5" id="KW-0472">Membrane</keyword>
<dbReference type="InterPro" id="IPR032808">
    <property type="entry name" value="DoxX"/>
</dbReference>
<keyword evidence="2 5" id="KW-0812">Transmembrane</keyword>
<organism evidence="6 7">
    <name type="scientific">Salinirubellus salinus</name>
    <dbReference type="NCBI Taxonomy" id="1364945"/>
    <lineage>
        <taxon>Archaea</taxon>
        <taxon>Methanobacteriati</taxon>
        <taxon>Methanobacteriota</taxon>
        <taxon>Stenosarchaea group</taxon>
        <taxon>Halobacteria</taxon>
        <taxon>Halobacteriales</taxon>
        <taxon>Natronomonadaceae</taxon>
        <taxon>Salinirubellus</taxon>
    </lineage>
</organism>
<dbReference type="AlphaFoldDB" id="A0A9E7UC33"/>
<sequence length="147" mass="15295">MSYLLQSGLFASAGADEVFLLARVFFGGVVAFMGLNHFTNLDDMAGYAGMKGVPAPEFSVVASGLMLVLGGLSVLTGAFVVLGAGALAVFLLVSALTMHDFWTVEDPQQQQTELTQFLKNVTMAGAALVFLALAGAPWGYALDVGVL</sequence>
<evidence type="ECO:0000256" key="4">
    <source>
        <dbReference type="ARBA" id="ARBA00023136"/>
    </source>
</evidence>
<evidence type="ECO:0000256" key="3">
    <source>
        <dbReference type="ARBA" id="ARBA00022989"/>
    </source>
</evidence>
<feature type="transmembrane region" description="Helical" evidence="5">
    <location>
        <begin position="117"/>
        <end position="140"/>
    </location>
</feature>
<accession>A0A9E7UC33</accession>
<dbReference type="KEGG" id="ssai:N0B31_06235"/>
<protein>
    <submittedName>
        <fullName evidence="6">DoxX family protein</fullName>
    </submittedName>
</protein>
<evidence type="ECO:0000313" key="6">
    <source>
        <dbReference type="EMBL" id="UWM55878.1"/>
    </source>
</evidence>
<dbReference type="GeneID" id="74942003"/>